<protein>
    <submittedName>
        <fullName evidence="2">Uncharacterized protein</fullName>
    </submittedName>
</protein>
<dbReference type="GeneTree" id="ENSGT00510000052942"/>
<feature type="transmembrane region" description="Helical" evidence="1">
    <location>
        <begin position="46"/>
        <end position="65"/>
    </location>
</feature>
<feature type="transmembrane region" description="Helical" evidence="1">
    <location>
        <begin position="77"/>
        <end position="98"/>
    </location>
</feature>
<name>A0AAY4AAI6_9TELE</name>
<evidence type="ECO:0000313" key="2">
    <source>
        <dbReference type="Ensembl" id="ENSDCDP00010004231.1"/>
    </source>
</evidence>
<evidence type="ECO:0000313" key="3">
    <source>
        <dbReference type="Proteomes" id="UP000694580"/>
    </source>
</evidence>
<keyword evidence="1" id="KW-0472">Membrane</keyword>
<dbReference type="Proteomes" id="UP000694580">
    <property type="component" value="Chromosome 4"/>
</dbReference>
<keyword evidence="1" id="KW-0812">Transmembrane</keyword>
<organism evidence="2 3">
    <name type="scientific">Denticeps clupeoides</name>
    <name type="common">denticle herring</name>
    <dbReference type="NCBI Taxonomy" id="299321"/>
    <lineage>
        <taxon>Eukaryota</taxon>
        <taxon>Metazoa</taxon>
        <taxon>Chordata</taxon>
        <taxon>Craniata</taxon>
        <taxon>Vertebrata</taxon>
        <taxon>Euteleostomi</taxon>
        <taxon>Actinopterygii</taxon>
        <taxon>Neopterygii</taxon>
        <taxon>Teleostei</taxon>
        <taxon>Clupei</taxon>
        <taxon>Clupeiformes</taxon>
        <taxon>Denticipitoidei</taxon>
        <taxon>Denticipitidae</taxon>
        <taxon>Denticeps</taxon>
    </lineage>
</organism>
<keyword evidence="1" id="KW-1133">Transmembrane helix</keyword>
<dbReference type="Ensembl" id="ENSDCDT00010004385.1">
    <property type="protein sequence ID" value="ENSDCDP00010004231.1"/>
    <property type="gene ID" value="ENSDCDG00010001874.1"/>
</dbReference>
<reference evidence="2" key="3">
    <citation type="submission" date="2025-09" db="UniProtKB">
        <authorList>
            <consortium name="Ensembl"/>
        </authorList>
    </citation>
    <scope>IDENTIFICATION</scope>
</reference>
<reference evidence="2" key="2">
    <citation type="submission" date="2025-08" db="UniProtKB">
        <authorList>
            <consortium name="Ensembl"/>
        </authorList>
    </citation>
    <scope>IDENTIFICATION</scope>
</reference>
<accession>A0AAY4AAI6</accession>
<sequence>MAVLISGDLAVTVDSDAVAVRLAERQRALRFSVEKCECKALGTSQLMLGLMILANSIPLLLTDYTDVVMSGVPCGRGCVMVSAAAVLTSAIALLVYFADFYNYPVKESRFTSNSLSFFCNQSFSVGVKSALVVFTLIHGTVSTTLACILYRARKHFHMYAVSKEYLQ</sequence>
<evidence type="ECO:0000256" key="1">
    <source>
        <dbReference type="SAM" id="Phobius"/>
    </source>
</evidence>
<reference evidence="2 3" key="1">
    <citation type="submission" date="2020-06" db="EMBL/GenBank/DDBJ databases">
        <authorList>
            <consortium name="Wellcome Sanger Institute Data Sharing"/>
        </authorList>
    </citation>
    <scope>NUCLEOTIDE SEQUENCE [LARGE SCALE GENOMIC DNA]</scope>
</reference>
<feature type="transmembrane region" description="Helical" evidence="1">
    <location>
        <begin position="130"/>
        <end position="150"/>
    </location>
</feature>
<proteinExistence type="predicted"/>
<dbReference type="AlphaFoldDB" id="A0AAY4AAI6"/>
<keyword evidence="3" id="KW-1185">Reference proteome</keyword>